<name>A0A2N5ZH34_MUIH1</name>
<evidence type="ECO:0000256" key="3">
    <source>
        <dbReference type="ARBA" id="ARBA00023078"/>
    </source>
</evidence>
<dbReference type="InterPro" id="IPR019734">
    <property type="entry name" value="TPR_rpt"/>
</dbReference>
<feature type="signal peptide" evidence="5">
    <location>
        <begin position="1"/>
        <end position="21"/>
    </location>
</feature>
<dbReference type="InterPro" id="IPR011990">
    <property type="entry name" value="TPR-like_helical_dom_sf"/>
</dbReference>
<dbReference type="EMBL" id="PKTG01000075">
    <property type="protein sequence ID" value="PLX18007.1"/>
    <property type="molecule type" value="Genomic_DNA"/>
</dbReference>
<dbReference type="PANTHER" id="PTHR44943">
    <property type="entry name" value="CELLULOSE SYNTHASE OPERON PROTEIN C"/>
    <property type="match status" value="1"/>
</dbReference>
<evidence type="ECO:0008006" key="8">
    <source>
        <dbReference type="Google" id="ProtNLM"/>
    </source>
</evidence>
<feature type="repeat" description="TPR" evidence="4">
    <location>
        <begin position="476"/>
        <end position="509"/>
    </location>
</feature>
<keyword evidence="2 4" id="KW-0802">TPR repeat</keyword>
<dbReference type="PROSITE" id="PS50293">
    <property type="entry name" value="TPR_REGION"/>
    <property type="match status" value="1"/>
</dbReference>
<dbReference type="InterPro" id="IPR051685">
    <property type="entry name" value="Ycf3/AcsC/BcsC/TPR_MFPF"/>
</dbReference>
<dbReference type="PANTHER" id="PTHR44943:SF9">
    <property type="entry name" value="TPR-REPEAT-CONTAINING PROTEIN"/>
    <property type="match status" value="1"/>
</dbReference>
<dbReference type="Pfam" id="PF13181">
    <property type="entry name" value="TPR_8"/>
    <property type="match status" value="1"/>
</dbReference>
<evidence type="ECO:0000256" key="4">
    <source>
        <dbReference type="PROSITE-ProRule" id="PRU00339"/>
    </source>
</evidence>
<dbReference type="Pfam" id="PF13432">
    <property type="entry name" value="TPR_16"/>
    <property type="match status" value="1"/>
</dbReference>
<evidence type="ECO:0000256" key="2">
    <source>
        <dbReference type="ARBA" id="ARBA00022803"/>
    </source>
</evidence>
<evidence type="ECO:0000256" key="5">
    <source>
        <dbReference type="SAM" id="SignalP"/>
    </source>
</evidence>
<dbReference type="Proteomes" id="UP000234857">
    <property type="component" value="Unassembled WGS sequence"/>
</dbReference>
<evidence type="ECO:0000313" key="7">
    <source>
        <dbReference type="Proteomes" id="UP000234857"/>
    </source>
</evidence>
<gene>
    <name evidence="6" type="ORF">C0601_05865</name>
</gene>
<evidence type="ECO:0000313" key="6">
    <source>
        <dbReference type="EMBL" id="PLX18007.1"/>
    </source>
</evidence>
<dbReference type="Pfam" id="PF00515">
    <property type="entry name" value="TPR_1"/>
    <property type="match status" value="1"/>
</dbReference>
<keyword evidence="1" id="KW-0677">Repeat</keyword>
<accession>A0A2N5ZH34</accession>
<dbReference type="PROSITE" id="PS50005">
    <property type="entry name" value="TPR"/>
    <property type="match status" value="4"/>
</dbReference>
<evidence type="ECO:0000256" key="1">
    <source>
        <dbReference type="ARBA" id="ARBA00022737"/>
    </source>
</evidence>
<dbReference type="AlphaFoldDB" id="A0A2N5ZH34"/>
<comment type="caution">
    <text evidence="6">The sequence shown here is derived from an EMBL/GenBank/DDBJ whole genome shotgun (WGS) entry which is preliminary data.</text>
</comment>
<feature type="repeat" description="TPR" evidence="4">
    <location>
        <begin position="408"/>
        <end position="441"/>
    </location>
</feature>
<protein>
    <recommendedName>
        <fullName evidence="8">UDP-N-acetylglucosamine--peptide N-acetylglucosaminyltransferase SPINDLY</fullName>
    </recommendedName>
</protein>
<keyword evidence="5" id="KW-0732">Signal</keyword>
<feature type="chain" id="PRO_5014898401" description="UDP-N-acetylglucosamine--peptide N-acetylglucosaminyltransferase SPINDLY" evidence="5">
    <location>
        <begin position="22"/>
        <end position="567"/>
    </location>
</feature>
<dbReference type="SUPFAM" id="SSF48452">
    <property type="entry name" value="TPR-like"/>
    <property type="match status" value="1"/>
</dbReference>
<keyword evidence="3" id="KW-0793">Thylakoid</keyword>
<reference evidence="6 7" key="1">
    <citation type="submission" date="2017-11" db="EMBL/GenBank/DDBJ databases">
        <title>Genome-resolved metagenomics identifies genetic mobility, metabolic interactions, and unexpected diversity in perchlorate-reducing communities.</title>
        <authorList>
            <person name="Barnum T.P."/>
            <person name="Figueroa I.A."/>
            <person name="Carlstrom C.I."/>
            <person name="Lucas L.N."/>
            <person name="Engelbrektson A.L."/>
            <person name="Coates J.D."/>
        </authorList>
    </citation>
    <scope>NUCLEOTIDE SEQUENCE [LARGE SCALE GENOMIC DNA]</scope>
    <source>
        <strain evidence="6">BM706</strain>
    </source>
</reference>
<feature type="repeat" description="TPR" evidence="4">
    <location>
        <begin position="30"/>
        <end position="63"/>
    </location>
</feature>
<dbReference type="SMART" id="SM00028">
    <property type="entry name" value="TPR"/>
    <property type="match status" value="9"/>
</dbReference>
<proteinExistence type="predicted"/>
<feature type="repeat" description="TPR" evidence="4">
    <location>
        <begin position="442"/>
        <end position="475"/>
    </location>
</feature>
<sequence length="567" mass="67248">MFSNKSLFIIILFIFAVCSTAGPFQVQAEAENWYSNAQWLLENNKFDKAMDAIVRALDVFPDNPIYLEFKQKILEDQKKHHKVDFNYSIDSLVVKVPPIEQKFENFGQKVLTVSTEERKLLRLAQHYLQDNRIQDGLYYINQSLKRDPNFSLAHALLGKIYFLKDSELSFSYFRKAYYNNPTPETILYLLMISSWEKKFDYLHTLIARHSKEYEKTDLGAFMQVFSFKRELDILLKKEFERQKVDKIEFIDMPSNLAIKFYNVKFIVSSIFEELDPFYNDYWLYNFLKGQFKVYVLEAEEAYPFFEKAYSQAPAIQKPGIQYYLDKYKDYKKVVLDPNSIEALLMKARNFYKVGNYNKSIQQAEKALAKGEAREEIYLILGLNYFKMGNYMVARENLEKAREKMGDDPRIMYTFGEIYFIERNYFEALKFYQSVIEKEPENVEALYRIGRIYSEQSENEKAIEYMKRVIDLDEYYVDAHMVLGNVYTKMNRFEEAIEAFNRVITMDTENVDAYVSLSIVYFKKWEIDSSESMIDSAIDILERASDIDPDNDTVKQYLEYYYQQKAGG</sequence>
<dbReference type="Gene3D" id="1.25.40.10">
    <property type="entry name" value="Tetratricopeptide repeat domain"/>
    <property type="match status" value="3"/>
</dbReference>
<organism evidence="6 7">
    <name type="scientific">Muiribacterium halophilum</name>
    <dbReference type="NCBI Taxonomy" id="2053465"/>
    <lineage>
        <taxon>Bacteria</taxon>
        <taxon>Candidatus Muiribacteriota</taxon>
        <taxon>Candidatus Muiribacteriia</taxon>
        <taxon>Candidatus Muiribacteriales</taxon>
        <taxon>Candidatus Muiribacteriaceae</taxon>
        <taxon>Candidatus Muiribacterium</taxon>
    </lineage>
</organism>
<dbReference type="SUPFAM" id="SSF81901">
    <property type="entry name" value="HCP-like"/>
    <property type="match status" value="1"/>
</dbReference>